<evidence type="ECO:0000256" key="1">
    <source>
        <dbReference type="SAM" id="MobiDB-lite"/>
    </source>
</evidence>
<comment type="caution">
    <text evidence="2">The sequence shown here is derived from an EMBL/GenBank/DDBJ whole genome shotgun (WGS) entry which is preliminary data.</text>
</comment>
<dbReference type="AlphaFoldDB" id="A0A8T0UYV8"/>
<proteinExistence type="predicted"/>
<dbReference type="Proteomes" id="UP000823388">
    <property type="component" value="Chromosome 3K"/>
</dbReference>
<keyword evidence="3" id="KW-1185">Reference proteome</keyword>
<accession>A0A8T0UYV8</accession>
<name>A0A8T0UYV8_PANVG</name>
<reference evidence="2" key="1">
    <citation type="submission" date="2020-05" db="EMBL/GenBank/DDBJ databases">
        <title>WGS assembly of Panicum virgatum.</title>
        <authorList>
            <person name="Lovell J.T."/>
            <person name="Jenkins J."/>
            <person name="Shu S."/>
            <person name="Juenger T.E."/>
            <person name="Schmutz J."/>
        </authorList>
    </citation>
    <scope>NUCLEOTIDE SEQUENCE</scope>
    <source>
        <strain evidence="2">AP13</strain>
    </source>
</reference>
<gene>
    <name evidence="2" type="ORF">PVAP13_3KG227939</name>
</gene>
<feature type="region of interest" description="Disordered" evidence="1">
    <location>
        <begin position="1"/>
        <end position="29"/>
    </location>
</feature>
<protein>
    <submittedName>
        <fullName evidence="2">Uncharacterized protein</fullName>
    </submittedName>
</protein>
<organism evidence="2 3">
    <name type="scientific">Panicum virgatum</name>
    <name type="common">Blackwell switchgrass</name>
    <dbReference type="NCBI Taxonomy" id="38727"/>
    <lineage>
        <taxon>Eukaryota</taxon>
        <taxon>Viridiplantae</taxon>
        <taxon>Streptophyta</taxon>
        <taxon>Embryophyta</taxon>
        <taxon>Tracheophyta</taxon>
        <taxon>Spermatophyta</taxon>
        <taxon>Magnoliopsida</taxon>
        <taxon>Liliopsida</taxon>
        <taxon>Poales</taxon>
        <taxon>Poaceae</taxon>
        <taxon>PACMAD clade</taxon>
        <taxon>Panicoideae</taxon>
        <taxon>Panicodae</taxon>
        <taxon>Paniceae</taxon>
        <taxon>Panicinae</taxon>
        <taxon>Panicum</taxon>
        <taxon>Panicum sect. Hiantes</taxon>
    </lineage>
</organism>
<evidence type="ECO:0000313" key="3">
    <source>
        <dbReference type="Proteomes" id="UP000823388"/>
    </source>
</evidence>
<evidence type="ECO:0000313" key="2">
    <source>
        <dbReference type="EMBL" id="KAG2627175.1"/>
    </source>
</evidence>
<sequence>MPVGDDAVASAPLTGAPVPASRSIDEDPLPVVTTPLLAETTPLPGGTRAPPAMIMTTPVNQLVASELSHRILPDNLIVYTRKPRKREEGSPKMTEFLNKIVKPVEAIVPAPTIQKRRKKTARPVSLPRRSRRIANLPPETDRFSASTVCRKLGLTDDEGRISDEALERYSKFYNHLLGCDHVTALSALFGWDVPPEGQARIAANSTIVI</sequence>
<dbReference type="EMBL" id="CM029041">
    <property type="protein sequence ID" value="KAG2627175.1"/>
    <property type="molecule type" value="Genomic_DNA"/>
</dbReference>